<dbReference type="InterPro" id="IPR005629">
    <property type="entry name" value="Skn1/Kre6/Sbg1"/>
</dbReference>
<evidence type="ECO:0000256" key="1">
    <source>
        <dbReference type="ARBA" id="ARBA00004606"/>
    </source>
</evidence>
<dbReference type="Gene3D" id="2.60.120.200">
    <property type="match status" value="1"/>
</dbReference>
<keyword evidence="7" id="KW-0472">Membrane</keyword>
<keyword evidence="4" id="KW-0812">Transmembrane</keyword>
<evidence type="ECO:0000256" key="2">
    <source>
        <dbReference type="ARBA" id="ARBA00006865"/>
    </source>
</evidence>
<dbReference type="Proteomes" id="UP000823660">
    <property type="component" value="Unassembled WGS sequence"/>
</dbReference>
<dbReference type="EMBL" id="JADIMH010000031">
    <property type="protein sequence ID" value="MBO8467234.1"/>
    <property type="molecule type" value="Genomic_DNA"/>
</dbReference>
<dbReference type="Pfam" id="PF03935">
    <property type="entry name" value="SKN1_KRE6_Sbg1"/>
    <property type="match status" value="1"/>
</dbReference>
<keyword evidence="11" id="KW-0378">Hydrolase</keyword>
<dbReference type="GO" id="GO:0004553">
    <property type="term" value="F:hydrolase activity, hydrolyzing O-glycosyl compounds"/>
    <property type="evidence" value="ECO:0007669"/>
    <property type="project" value="InterPro"/>
</dbReference>
<evidence type="ECO:0000259" key="10">
    <source>
        <dbReference type="PROSITE" id="PS51762"/>
    </source>
</evidence>
<comment type="similarity">
    <text evidence="3">Belongs to the SKN1/KRE6 family.</text>
</comment>
<proteinExistence type="inferred from homology"/>
<dbReference type="InterPro" id="IPR013320">
    <property type="entry name" value="ConA-like_dom_sf"/>
</dbReference>
<dbReference type="InterPro" id="IPR050546">
    <property type="entry name" value="Glycosyl_Hydrlase_16"/>
</dbReference>
<reference evidence="11" key="1">
    <citation type="submission" date="2020-10" db="EMBL/GenBank/DDBJ databases">
        <authorList>
            <person name="Gilroy R."/>
        </authorList>
    </citation>
    <scope>NUCLEOTIDE SEQUENCE</scope>
    <source>
        <strain evidence="11">B1-15692</strain>
    </source>
</reference>
<comment type="caution">
    <text evidence="11">The sequence shown here is derived from an EMBL/GenBank/DDBJ whole genome shotgun (WGS) entry which is preliminary data.</text>
</comment>
<evidence type="ECO:0000256" key="5">
    <source>
        <dbReference type="ARBA" id="ARBA00022968"/>
    </source>
</evidence>
<evidence type="ECO:0000313" key="11">
    <source>
        <dbReference type="EMBL" id="MBO8467234.1"/>
    </source>
</evidence>
<evidence type="ECO:0000256" key="4">
    <source>
        <dbReference type="ARBA" id="ARBA00022692"/>
    </source>
</evidence>
<accession>A0A9D9I747</accession>
<dbReference type="AlphaFoldDB" id="A0A9D9I747"/>
<feature type="domain" description="GH16" evidence="10">
    <location>
        <begin position="1"/>
        <end position="304"/>
    </location>
</feature>
<reference evidence="11" key="2">
    <citation type="journal article" date="2021" name="PeerJ">
        <title>Extensive microbial diversity within the chicken gut microbiome revealed by metagenomics and culture.</title>
        <authorList>
            <person name="Gilroy R."/>
            <person name="Ravi A."/>
            <person name="Getino M."/>
            <person name="Pursley I."/>
            <person name="Horton D.L."/>
            <person name="Alikhan N.F."/>
            <person name="Baker D."/>
            <person name="Gharbi K."/>
            <person name="Hall N."/>
            <person name="Watson M."/>
            <person name="Adriaenssens E.M."/>
            <person name="Foster-Nyarko E."/>
            <person name="Jarju S."/>
            <person name="Secka A."/>
            <person name="Antonio M."/>
            <person name="Oren A."/>
            <person name="Chaudhuri R.R."/>
            <person name="La Ragione R."/>
            <person name="Hildebrand F."/>
            <person name="Pallen M.J."/>
        </authorList>
    </citation>
    <scope>NUCLEOTIDE SEQUENCE</scope>
    <source>
        <strain evidence="11">B1-15692</strain>
    </source>
</reference>
<keyword evidence="9" id="KW-0961">Cell wall biogenesis/degradation</keyword>
<keyword evidence="6" id="KW-1133">Transmembrane helix</keyword>
<protein>
    <submittedName>
        <fullName evidence="11">Glycoside hydrolase family 16 protein</fullName>
    </submittedName>
</protein>
<dbReference type="GO" id="GO:0005975">
    <property type="term" value="P:carbohydrate metabolic process"/>
    <property type="evidence" value="ECO:0007669"/>
    <property type="project" value="InterPro"/>
</dbReference>
<evidence type="ECO:0000256" key="3">
    <source>
        <dbReference type="ARBA" id="ARBA00010962"/>
    </source>
</evidence>
<dbReference type="PROSITE" id="PS51762">
    <property type="entry name" value="GH16_2"/>
    <property type="match status" value="1"/>
</dbReference>
<comment type="subcellular location">
    <subcellularLocation>
        <location evidence="1">Membrane</location>
        <topology evidence="1">Single-pass type II membrane protein</topology>
    </subcellularLocation>
</comment>
<dbReference type="SUPFAM" id="SSF49899">
    <property type="entry name" value="Concanavalin A-like lectins/glucanases"/>
    <property type="match status" value="1"/>
</dbReference>
<sequence>MRSDRPLPEGTAAQEYEGYELVWSDEFDEPGRPADCWSYEEGFVRNNELQWYQSDNASVHDGCLVITARAESFPNPWYDSLSSDWRRSRENVEFTSACVTTADSFTFRYGRMEVRARIPVAEGSWPAIWTLGNKGAWPENGEVDIMEFYRRDGYPEIMANACWVAAGTENLPEETPGTPATVCSDFLTPDGMVQWDESKTPLSYFMGKDSRWTEKFHMWRMDWDPEYIRIYLDGELLNEITLSKADRPAGEDSGNAFNPFSNSEESFGHYILLNLAIGANGGTPDVSDFPLEYEVDFVRVYKGK</sequence>
<dbReference type="CDD" id="cd08023">
    <property type="entry name" value="GH16_laminarinase_like"/>
    <property type="match status" value="1"/>
</dbReference>
<evidence type="ECO:0000313" key="12">
    <source>
        <dbReference type="Proteomes" id="UP000823660"/>
    </source>
</evidence>
<dbReference type="PANTHER" id="PTHR10963:SF55">
    <property type="entry name" value="GLYCOSIDE HYDROLASE FAMILY 16 PROTEIN"/>
    <property type="match status" value="1"/>
</dbReference>
<name>A0A9D9I747_9BACT</name>
<dbReference type="GO" id="GO:0016020">
    <property type="term" value="C:membrane"/>
    <property type="evidence" value="ECO:0007669"/>
    <property type="project" value="UniProtKB-SubCell"/>
</dbReference>
<keyword evidence="8" id="KW-0325">Glycoprotein</keyword>
<dbReference type="PANTHER" id="PTHR10963">
    <property type="entry name" value="GLYCOSYL HYDROLASE-RELATED"/>
    <property type="match status" value="1"/>
</dbReference>
<gene>
    <name evidence="11" type="ORF">IAB99_05660</name>
</gene>
<evidence type="ECO:0000256" key="9">
    <source>
        <dbReference type="ARBA" id="ARBA00023316"/>
    </source>
</evidence>
<evidence type="ECO:0000256" key="6">
    <source>
        <dbReference type="ARBA" id="ARBA00022989"/>
    </source>
</evidence>
<organism evidence="11 12">
    <name type="scientific">Candidatus Cryptobacteroides faecipullorum</name>
    <dbReference type="NCBI Taxonomy" id="2840764"/>
    <lineage>
        <taxon>Bacteria</taxon>
        <taxon>Pseudomonadati</taxon>
        <taxon>Bacteroidota</taxon>
        <taxon>Bacteroidia</taxon>
        <taxon>Bacteroidales</taxon>
        <taxon>Candidatus Cryptobacteroides</taxon>
    </lineage>
</organism>
<evidence type="ECO:0000256" key="8">
    <source>
        <dbReference type="ARBA" id="ARBA00023180"/>
    </source>
</evidence>
<keyword evidence="5" id="KW-0735">Signal-anchor</keyword>
<evidence type="ECO:0000256" key="7">
    <source>
        <dbReference type="ARBA" id="ARBA00023136"/>
    </source>
</evidence>
<comment type="similarity">
    <text evidence="2">Belongs to the glycosyl hydrolase 16 family.</text>
</comment>
<dbReference type="InterPro" id="IPR000757">
    <property type="entry name" value="Beta-glucanase-like"/>
</dbReference>